<feature type="transmembrane region" description="Helical" evidence="6">
    <location>
        <begin position="7"/>
        <end position="24"/>
    </location>
</feature>
<dbReference type="VEuPathDB" id="FungiDB:P168DRAFT_301744"/>
<organism evidence="10 11">
    <name type="scientific">Aspergillus campestris (strain IBT 28561)</name>
    <dbReference type="NCBI Taxonomy" id="1392248"/>
    <lineage>
        <taxon>Eukaryota</taxon>
        <taxon>Fungi</taxon>
        <taxon>Dikarya</taxon>
        <taxon>Ascomycota</taxon>
        <taxon>Pezizomycotina</taxon>
        <taxon>Eurotiomycetes</taxon>
        <taxon>Eurotiomycetidae</taxon>
        <taxon>Eurotiales</taxon>
        <taxon>Aspergillaceae</taxon>
        <taxon>Aspergillus</taxon>
        <taxon>Aspergillus subgen. Circumdati</taxon>
    </lineage>
</organism>
<dbReference type="InterPro" id="IPR045087">
    <property type="entry name" value="Cu-oxidase_fam"/>
</dbReference>
<dbReference type="InterPro" id="IPR011707">
    <property type="entry name" value="Cu-oxidase-like_N"/>
</dbReference>
<dbReference type="OrthoDB" id="2121828at2759"/>
<dbReference type="Pfam" id="PF07732">
    <property type="entry name" value="Cu-oxidase_3"/>
    <property type="match status" value="1"/>
</dbReference>
<name>A0A2I1DH41_ASPC2</name>
<feature type="domain" description="Plastocyanin-like" evidence="7">
    <location>
        <begin position="237"/>
        <end position="367"/>
    </location>
</feature>
<dbReference type="CDD" id="cd13910">
    <property type="entry name" value="CuRO_3_MCO_like_4"/>
    <property type="match status" value="1"/>
</dbReference>
<sequence length="588" mass="64133">MKKRSYSIFLYPLTVCALILVVFWQQTNTPDPLHFISPKISPAAYPANPANQSHQTNTNPDALRPSIQLHPEDHIHRAPTTQHLDWTVTAEGIRPDGVLKRVYLINGAFLLFLYLTPPTLTTTGLFPGPTIEALSGDNLIINVTNALQDVPFTIHWHGLHIANSMDGVAGVTQCAIPPGSSFIYNVSIPSDQSGTFWYHAHTGLARADGLYGGLVVHAPSGAGVASEGIHDASDGDMLLLIGDWYHQPAEEVMEWYMQPASFGNEPVPDSLLINGAGIFNCSMAVPARPVDCVDHHSMSLPYLHPGDDTYRVRIVNTGSLTGLTITFDNMDVTLIAVDSIAVDPLDAAHPSSLGVLYPGQRMDVLLRRSTSASTDGVSASALRIDLDEEYLAIRHNAPYGFFNGTSWLPQREPRVPVAALDRKLWDENQFGVGVPYSGSGAGDDSPSAEVERDGDSGEQWVDLVVNNLDDGGHPFHLHGHHFYILSTHESRTGWGSFNPFTPSDSTSPSTPKQQYDLSKAMLRDTVYIPRRGHAVLRFKANNPGVWMFHCHILWHLGSGMGMLVDVGYDRRNNTLGDNGGVSGEVCVV</sequence>
<dbReference type="InterPro" id="IPR008972">
    <property type="entry name" value="Cupredoxin"/>
</dbReference>
<comment type="caution">
    <text evidence="10">The sequence shown here is derived from an EMBL/GenBank/DDBJ whole genome shotgun (WGS) entry which is preliminary data.</text>
</comment>
<evidence type="ECO:0000313" key="10">
    <source>
        <dbReference type="EMBL" id="PKY09188.1"/>
    </source>
</evidence>
<protein>
    <recommendedName>
        <fullName evidence="12">Multicopper oxidase</fullName>
    </recommendedName>
</protein>
<feature type="region of interest" description="Disordered" evidence="5">
    <location>
        <begin position="435"/>
        <end position="455"/>
    </location>
</feature>
<proteinExistence type="inferred from homology"/>
<dbReference type="PROSITE" id="PS00080">
    <property type="entry name" value="MULTICOPPER_OXIDASE2"/>
    <property type="match status" value="1"/>
</dbReference>
<keyword evidence="11" id="KW-1185">Reference proteome</keyword>
<dbReference type="CDD" id="cd04206">
    <property type="entry name" value="CuRO_1_LCC_like"/>
    <property type="match status" value="1"/>
</dbReference>
<dbReference type="PANTHER" id="PTHR11709">
    <property type="entry name" value="MULTI-COPPER OXIDASE"/>
    <property type="match status" value="1"/>
</dbReference>
<dbReference type="Pfam" id="PF00394">
    <property type="entry name" value="Cu-oxidase"/>
    <property type="match status" value="1"/>
</dbReference>
<evidence type="ECO:0000256" key="4">
    <source>
        <dbReference type="ARBA" id="ARBA00023008"/>
    </source>
</evidence>
<keyword evidence="6" id="KW-1133">Transmembrane helix</keyword>
<reference evidence="10" key="1">
    <citation type="submission" date="2016-12" db="EMBL/GenBank/DDBJ databases">
        <title>The genomes of Aspergillus section Nigri reveals drivers in fungal speciation.</title>
        <authorList>
            <consortium name="DOE Joint Genome Institute"/>
            <person name="Vesth T.C."/>
            <person name="Nybo J."/>
            <person name="Theobald S."/>
            <person name="Brandl J."/>
            <person name="Frisvad J.C."/>
            <person name="Nielsen K.F."/>
            <person name="Lyhne E.K."/>
            <person name="Kogle M.E."/>
            <person name="Kuo A."/>
            <person name="Riley R."/>
            <person name="Clum A."/>
            <person name="Nolan M."/>
            <person name="Lipzen A."/>
            <person name="Salamov A."/>
            <person name="Henrissat B."/>
            <person name="Wiebenga A."/>
            <person name="De vries R.P."/>
            <person name="Grigoriev I.V."/>
            <person name="Mortensen U.H."/>
            <person name="Andersen M.R."/>
            <person name="Baker S.E."/>
        </authorList>
    </citation>
    <scope>NUCLEOTIDE SEQUENCE</scope>
    <source>
        <strain evidence="10">IBT 28561</strain>
    </source>
</reference>
<evidence type="ECO:0000256" key="3">
    <source>
        <dbReference type="ARBA" id="ARBA00023002"/>
    </source>
</evidence>
<keyword evidence="2" id="KW-0479">Metal-binding</keyword>
<feature type="domain" description="Plastocyanin-like" evidence="8">
    <location>
        <begin position="458"/>
        <end position="566"/>
    </location>
</feature>
<dbReference type="GO" id="GO:0016491">
    <property type="term" value="F:oxidoreductase activity"/>
    <property type="evidence" value="ECO:0007669"/>
    <property type="project" value="UniProtKB-KW"/>
</dbReference>
<evidence type="ECO:0000256" key="1">
    <source>
        <dbReference type="ARBA" id="ARBA00010609"/>
    </source>
</evidence>
<dbReference type="Pfam" id="PF07731">
    <property type="entry name" value="Cu-oxidase_2"/>
    <property type="match status" value="1"/>
</dbReference>
<dbReference type="SUPFAM" id="SSF49503">
    <property type="entry name" value="Cupredoxins"/>
    <property type="match status" value="3"/>
</dbReference>
<dbReference type="PANTHER" id="PTHR11709:SF394">
    <property type="entry name" value="FI03373P-RELATED"/>
    <property type="match status" value="1"/>
</dbReference>
<feature type="domain" description="Plastocyanin-like" evidence="9">
    <location>
        <begin position="119"/>
        <end position="219"/>
    </location>
</feature>
<dbReference type="GO" id="GO:0005507">
    <property type="term" value="F:copper ion binding"/>
    <property type="evidence" value="ECO:0007669"/>
    <property type="project" value="InterPro"/>
</dbReference>
<keyword evidence="3" id="KW-0560">Oxidoreductase</keyword>
<dbReference type="AlphaFoldDB" id="A0A2I1DH41"/>
<gene>
    <name evidence="10" type="ORF">P168DRAFT_301744</name>
</gene>
<dbReference type="EMBL" id="MSFM01000001">
    <property type="protein sequence ID" value="PKY09188.1"/>
    <property type="molecule type" value="Genomic_DNA"/>
</dbReference>
<dbReference type="RefSeq" id="XP_024697782.1">
    <property type="nucleotide sequence ID" value="XM_024838561.1"/>
</dbReference>
<dbReference type="GeneID" id="36546085"/>
<evidence type="ECO:0000259" key="9">
    <source>
        <dbReference type="Pfam" id="PF07732"/>
    </source>
</evidence>
<evidence type="ECO:0000256" key="5">
    <source>
        <dbReference type="SAM" id="MobiDB-lite"/>
    </source>
</evidence>
<dbReference type="InterPro" id="IPR033138">
    <property type="entry name" value="Cu_oxidase_CS"/>
</dbReference>
<evidence type="ECO:0000259" key="7">
    <source>
        <dbReference type="Pfam" id="PF00394"/>
    </source>
</evidence>
<accession>A0A2I1DH41</accession>
<dbReference type="Proteomes" id="UP000234254">
    <property type="component" value="Unassembled WGS sequence"/>
</dbReference>
<keyword evidence="6" id="KW-0812">Transmembrane</keyword>
<comment type="similarity">
    <text evidence="1">Belongs to the multicopper oxidase family.</text>
</comment>
<dbReference type="InterPro" id="IPR011706">
    <property type="entry name" value="Cu-oxidase_C"/>
</dbReference>
<evidence type="ECO:0000256" key="2">
    <source>
        <dbReference type="ARBA" id="ARBA00022723"/>
    </source>
</evidence>
<dbReference type="InterPro" id="IPR001117">
    <property type="entry name" value="Cu-oxidase_2nd"/>
</dbReference>
<dbReference type="InterPro" id="IPR002355">
    <property type="entry name" value="Cu_oxidase_Cu_BS"/>
</dbReference>
<evidence type="ECO:0000313" key="11">
    <source>
        <dbReference type="Proteomes" id="UP000234254"/>
    </source>
</evidence>
<dbReference type="Gene3D" id="2.60.40.420">
    <property type="entry name" value="Cupredoxins - blue copper proteins"/>
    <property type="match status" value="3"/>
</dbReference>
<dbReference type="PROSITE" id="PS00079">
    <property type="entry name" value="MULTICOPPER_OXIDASE1"/>
    <property type="match status" value="1"/>
</dbReference>
<evidence type="ECO:0000259" key="8">
    <source>
        <dbReference type="Pfam" id="PF07731"/>
    </source>
</evidence>
<evidence type="ECO:0008006" key="12">
    <source>
        <dbReference type="Google" id="ProtNLM"/>
    </source>
</evidence>
<keyword evidence="4" id="KW-0186">Copper</keyword>
<keyword evidence="6" id="KW-0472">Membrane</keyword>
<evidence type="ECO:0000256" key="6">
    <source>
        <dbReference type="SAM" id="Phobius"/>
    </source>
</evidence>
<dbReference type="CDD" id="cd04205">
    <property type="entry name" value="CuRO_2_LCC_like"/>
    <property type="match status" value="1"/>
</dbReference>